<accession>A0A1F7I683</accession>
<reference evidence="1 2" key="1">
    <citation type="journal article" date="2016" name="Nat. Commun.">
        <title>Thousands of microbial genomes shed light on interconnected biogeochemical processes in an aquifer system.</title>
        <authorList>
            <person name="Anantharaman K."/>
            <person name="Brown C.T."/>
            <person name="Hug L.A."/>
            <person name="Sharon I."/>
            <person name="Castelle C.J."/>
            <person name="Probst A.J."/>
            <person name="Thomas B.C."/>
            <person name="Singh A."/>
            <person name="Wilkins M.J."/>
            <person name="Karaoz U."/>
            <person name="Brodie E.L."/>
            <person name="Williams K.H."/>
            <person name="Hubbard S.S."/>
            <person name="Banfield J.F."/>
        </authorList>
    </citation>
    <scope>NUCLEOTIDE SEQUENCE [LARGE SCALE GENOMIC DNA]</scope>
</reference>
<gene>
    <name evidence="1" type="ORF">A3F32_01910</name>
</gene>
<dbReference type="EMBL" id="MGAD01000009">
    <property type="protein sequence ID" value="OGK38782.1"/>
    <property type="molecule type" value="Genomic_DNA"/>
</dbReference>
<dbReference type="Proteomes" id="UP000178076">
    <property type="component" value="Unassembled WGS sequence"/>
</dbReference>
<name>A0A1F7I683_9BACT</name>
<organism evidence="1 2">
    <name type="scientific">Candidatus Roizmanbacteria bacterium RIFCSPHIGHO2_12_FULL_42_10</name>
    <dbReference type="NCBI Taxonomy" id="1802053"/>
    <lineage>
        <taxon>Bacteria</taxon>
        <taxon>Candidatus Roizmaniibacteriota</taxon>
    </lineage>
</organism>
<protein>
    <submittedName>
        <fullName evidence="1">Uncharacterized protein</fullName>
    </submittedName>
</protein>
<proteinExistence type="predicted"/>
<evidence type="ECO:0000313" key="2">
    <source>
        <dbReference type="Proteomes" id="UP000178076"/>
    </source>
</evidence>
<dbReference type="AlphaFoldDB" id="A0A1F7I683"/>
<evidence type="ECO:0000313" key="1">
    <source>
        <dbReference type="EMBL" id="OGK38782.1"/>
    </source>
</evidence>
<comment type="caution">
    <text evidence="1">The sequence shown here is derived from an EMBL/GenBank/DDBJ whole genome shotgun (WGS) entry which is preliminary data.</text>
</comment>
<sequence length="248" mass="29420">MFNLEIKKDDRQWLHANYPTLRTDKDSNECPKIAGLLKIDMVYQEGKPYVIKPEQEHIATGRRIQDEYEIDIIFKSSEHSDLPQVYEKGNRIASVAADRKLRLENLHVNPDGSACLCLNIQENDYLPNGFNLKDFFHILVIPFFYAQSYFEKYKIWPWGQYAHGTLGFFEWYLKLHDVTKEKVNEFIGYLSNRYDWQSLQTYLAPNKKVKGHHACLCNSSEKFRNCHRDVLHGIWKFKQDLIFHQIQL</sequence>